<feature type="region of interest" description="Disordered" evidence="1">
    <location>
        <begin position="229"/>
        <end position="257"/>
    </location>
</feature>
<evidence type="ECO:0000256" key="1">
    <source>
        <dbReference type="SAM" id="MobiDB-lite"/>
    </source>
</evidence>
<name>A0ABM9E8A0_9HYPH</name>
<keyword evidence="3" id="KW-1185">Reference proteome</keyword>
<sequence>MQPGVLLSPIRDSSGFGSLFAMGDLKQAAEVFGEGVRRNPDATALFLPFSSVLAQLGRREEARQMLLKFRPGLDQKGLENLPDTLHLSFKWDYEHASVRERLNDDVRIAALPLDVTVTSLEAELETGNPFSQQYAAKRLGWFGPAASQAVPALVEALKVEYLRRRPSRRWERSGLRHELRYLRSGHSRMKLWLAFTQRTRCPKSEERAPGIFACGVRSPLPVSHECQRPAQRPTCGAKPTCRKGAGSGPSAVGTKLSASRHFRRTFSSEPVADWQLLASRER</sequence>
<dbReference type="EMBL" id="CAKXZS010000034">
    <property type="protein sequence ID" value="CAH2405399.1"/>
    <property type="molecule type" value="Genomic_DNA"/>
</dbReference>
<dbReference type="Gene3D" id="1.25.40.10">
    <property type="entry name" value="Tetratricopeptide repeat domain"/>
    <property type="match status" value="1"/>
</dbReference>
<accession>A0ABM9E8A0</accession>
<reference evidence="2" key="1">
    <citation type="submission" date="2022-03" db="EMBL/GenBank/DDBJ databases">
        <authorList>
            <person name="Brunel B."/>
        </authorList>
    </citation>
    <scope>NUCLEOTIDE SEQUENCE</scope>
    <source>
        <strain evidence="2">STM4922sample</strain>
    </source>
</reference>
<evidence type="ECO:0000313" key="3">
    <source>
        <dbReference type="Proteomes" id="UP001152604"/>
    </source>
</evidence>
<proteinExistence type="predicted"/>
<evidence type="ECO:0000313" key="2">
    <source>
        <dbReference type="EMBL" id="CAH2405399.1"/>
    </source>
</evidence>
<gene>
    <name evidence="2" type="ORF">MES4922_40221</name>
</gene>
<organism evidence="2 3">
    <name type="scientific">Mesorhizobium ventifaucium</name>
    <dbReference type="NCBI Taxonomy" id="666020"/>
    <lineage>
        <taxon>Bacteria</taxon>
        <taxon>Pseudomonadati</taxon>
        <taxon>Pseudomonadota</taxon>
        <taxon>Alphaproteobacteria</taxon>
        <taxon>Hyphomicrobiales</taxon>
        <taxon>Phyllobacteriaceae</taxon>
        <taxon>Mesorhizobium</taxon>
    </lineage>
</organism>
<protein>
    <recommendedName>
        <fullName evidence="4">Tetratricopeptide repeat protein</fullName>
    </recommendedName>
</protein>
<evidence type="ECO:0008006" key="4">
    <source>
        <dbReference type="Google" id="ProtNLM"/>
    </source>
</evidence>
<dbReference type="Proteomes" id="UP001152604">
    <property type="component" value="Unassembled WGS sequence"/>
</dbReference>
<dbReference type="InterPro" id="IPR011990">
    <property type="entry name" value="TPR-like_helical_dom_sf"/>
</dbReference>
<comment type="caution">
    <text evidence="2">The sequence shown here is derived from an EMBL/GenBank/DDBJ whole genome shotgun (WGS) entry which is preliminary data.</text>
</comment>